<dbReference type="AlphaFoldDB" id="S9UY30"/>
<sequence>MVKSVLSSLRIADLQQELAKHGRAPHDDGLLQYHLALSYPISKSTLSVTGIHLRVSAPAAAALPLLAPLVLLVKAQVKGPAAEREYVLAAIPLAAPAPSLPLANLFTKLDLRVQMERIHFVFELRRAAAREVSPQRKRPREEDAQGGGDAAASDRQRPVSVDISVIGSISSLI</sequence>
<evidence type="ECO:0000313" key="2">
    <source>
        <dbReference type="EMBL" id="EPY15450.1"/>
    </source>
</evidence>
<proteinExistence type="predicted"/>
<protein>
    <submittedName>
        <fullName evidence="2">Uncharacterized protein</fullName>
    </submittedName>
</protein>
<dbReference type="EMBL" id="ATMH01012080">
    <property type="protein sequence ID" value="EPY15450.1"/>
    <property type="molecule type" value="Genomic_DNA"/>
</dbReference>
<reference evidence="2 3" key="1">
    <citation type="journal article" date="2013" name="PLoS ONE">
        <title>Predicting the Proteins of Angomonas deanei, Strigomonas culicis and Their Respective Endosymbionts Reveals New Aspects of the Trypanosomatidae Family.</title>
        <authorList>
            <person name="Motta M.C."/>
            <person name="Martins A.C."/>
            <person name="de Souza S.S."/>
            <person name="Catta-Preta C.M."/>
            <person name="Silva R."/>
            <person name="Klein C.C."/>
            <person name="de Almeida L.G."/>
            <person name="de Lima Cunha O."/>
            <person name="Ciapina L.P."/>
            <person name="Brocchi M."/>
            <person name="Colabardini A.C."/>
            <person name="de Araujo Lima B."/>
            <person name="Machado C.R."/>
            <person name="de Almeida Soares C.M."/>
            <person name="Probst C.M."/>
            <person name="de Menezes C.B."/>
            <person name="Thompson C.E."/>
            <person name="Bartholomeu D.C."/>
            <person name="Gradia D.F."/>
            <person name="Pavoni D.P."/>
            <person name="Grisard E.C."/>
            <person name="Fantinatti-Garboggini F."/>
            <person name="Marchini F.K."/>
            <person name="Rodrigues-Luiz G.F."/>
            <person name="Wagner G."/>
            <person name="Goldman G.H."/>
            <person name="Fietto J.L."/>
            <person name="Elias M.C."/>
            <person name="Goldman M.H."/>
            <person name="Sagot M.F."/>
            <person name="Pereira M."/>
            <person name="Stoco P.H."/>
            <person name="de Mendonca-Neto R.P."/>
            <person name="Teixeira S.M."/>
            <person name="Maciel T.E."/>
            <person name="de Oliveira Mendes T.A."/>
            <person name="Urmenyi T.P."/>
            <person name="de Souza W."/>
            <person name="Schenkman S."/>
            <person name="de Vasconcelos A.T."/>
        </authorList>
    </citation>
    <scope>NUCLEOTIDE SEQUENCE [LARGE SCALE GENOMIC DNA]</scope>
</reference>
<keyword evidence="3" id="KW-1185">Reference proteome</keyword>
<accession>S9UY30</accession>
<evidence type="ECO:0000313" key="3">
    <source>
        <dbReference type="Proteomes" id="UP000015354"/>
    </source>
</evidence>
<evidence type="ECO:0000256" key="1">
    <source>
        <dbReference type="SAM" id="MobiDB-lite"/>
    </source>
</evidence>
<organism evidence="2 3">
    <name type="scientific">Strigomonas culicis</name>
    <dbReference type="NCBI Taxonomy" id="28005"/>
    <lineage>
        <taxon>Eukaryota</taxon>
        <taxon>Discoba</taxon>
        <taxon>Euglenozoa</taxon>
        <taxon>Kinetoplastea</taxon>
        <taxon>Metakinetoplastina</taxon>
        <taxon>Trypanosomatida</taxon>
        <taxon>Trypanosomatidae</taxon>
        <taxon>Strigomonadinae</taxon>
        <taxon>Strigomonas</taxon>
    </lineage>
</organism>
<gene>
    <name evidence="2" type="ORF">STCU_12017</name>
</gene>
<name>S9UY30_9TRYP</name>
<feature type="region of interest" description="Disordered" evidence="1">
    <location>
        <begin position="132"/>
        <end position="156"/>
    </location>
</feature>
<dbReference type="Proteomes" id="UP000015354">
    <property type="component" value="Unassembled WGS sequence"/>
</dbReference>
<comment type="caution">
    <text evidence="2">The sequence shown here is derived from an EMBL/GenBank/DDBJ whole genome shotgun (WGS) entry which is preliminary data.</text>
</comment>